<evidence type="ECO:0000259" key="1">
    <source>
        <dbReference type="Pfam" id="PF12949"/>
    </source>
</evidence>
<dbReference type="EMBL" id="VMYC01000177">
    <property type="protein sequence ID" value="TVX67776.1"/>
    <property type="molecule type" value="Genomic_DNA"/>
</dbReference>
<dbReference type="Proteomes" id="UP000315060">
    <property type="component" value="Unassembled WGS sequence"/>
</dbReference>
<evidence type="ECO:0000313" key="2">
    <source>
        <dbReference type="EMBL" id="TVX67776.1"/>
    </source>
</evidence>
<name>A0A559GX15_STREE</name>
<accession>A0A559GX15</accession>
<organism evidence="2 3">
    <name type="scientific">Streptococcus pneumoniae</name>
    <dbReference type="NCBI Taxonomy" id="1313"/>
    <lineage>
        <taxon>Bacteria</taxon>
        <taxon>Bacillati</taxon>
        <taxon>Bacillota</taxon>
        <taxon>Bacilli</taxon>
        <taxon>Lactobacillales</taxon>
        <taxon>Streptococcaceae</taxon>
        <taxon>Streptococcus</taxon>
    </lineage>
</organism>
<dbReference type="Gene3D" id="1.10.720.30">
    <property type="entry name" value="SAP domain"/>
    <property type="match status" value="1"/>
</dbReference>
<feature type="domain" description="HeH/LEM" evidence="1">
    <location>
        <begin position="32"/>
        <end position="65"/>
    </location>
</feature>
<sequence length="72" mass="7943">MEYINVKTGTTIVTENAISGGDWVPIEEYKPLDSLTNAALKEILDEKGIPYDSRATKTELISLIEQADTEAQ</sequence>
<protein>
    <recommendedName>
        <fullName evidence="1">HeH/LEM domain-containing protein</fullName>
    </recommendedName>
</protein>
<dbReference type="AlphaFoldDB" id="A0A559GX15"/>
<gene>
    <name evidence="2" type="ORF">AZJ28_09700</name>
</gene>
<dbReference type="Pfam" id="PF12949">
    <property type="entry name" value="HeH"/>
    <property type="match status" value="1"/>
</dbReference>
<proteinExistence type="predicted"/>
<comment type="caution">
    <text evidence="2">The sequence shown here is derived from an EMBL/GenBank/DDBJ whole genome shotgun (WGS) entry which is preliminary data.</text>
</comment>
<dbReference type="InterPro" id="IPR025856">
    <property type="entry name" value="HeH/LEM_domain"/>
</dbReference>
<reference evidence="2 3" key="1">
    <citation type="submission" date="2019-07" db="EMBL/GenBank/DDBJ databases">
        <authorList>
            <person name="Mohale T."/>
        </authorList>
    </citation>
    <scope>NUCLEOTIDE SEQUENCE [LARGE SCALE GENOMIC DNA]</scope>
    <source>
        <strain evidence="2 3">NTPn 59</strain>
    </source>
</reference>
<dbReference type="InterPro" id="IPR036361">
    <property type="entry name" value="SAP_dom_sf"/>
</dbReference>
<evidence type="ECO:0000313" key="3">
    <source>
        <dbReference type="Proteomes" id="UP000315060"/>
    </source>
</evidence>